<dbReference type="PANTHER" id="PTHR10174">
    <property type="entry name" value="ALPHA-TOCOPHEROL TRANSFER PROTEIN-RELATED"/>
    <property type="match status" value="1"/>
</dbReference>
<dbReference type="InterPro" id="IPR001251">
    <property type="entry name" value="CRAL-TRIO_dom"/>
</dbReference>
<name>A0A7S3V234_9STRA</name>
<protein>
    <recommendedName>
        <fullName evidence="1">CRAL-TRIO domain-containing protein</fullName>
    </recommendedName>
</protein>
<evidence type="ECO:0000259" key="1">
    <source>
        <dbReference type="PROSITE" id="PS50191"/>
    </source>
</evidence>
<dbReference type="InterPro" id="IPR036865">
    <property type="entry name" value="CRAL-TRIO_dom_sf"/>
</dbReference>
<dbReference type="SMART" id="SM00516">
    <property type="entry name" value="SEC14"/>
    <property type="match status" value="1"/>
</dbReference>
<dbReference type="Gene3D" id="3.40.525.10">
    <property type="entry name" value="CRAL-TRIO lipid binding domain"/>
    <property type="match status" value="1"/>
</dbReference>
<gene>
    <name evidence="2" type="ORF">ASTO00021_LOCUS16550</name>
</gene>
<reference evidence="2" key="1">
    <citation type="submission" date="2021-01" db="EMBL/GenBank/DDBJ databases">
        <authorList>
            <person name="Corre E."/>
            <person name="Pelletier E."/>
            <person name="Niang G."/>
            <person name="Scheremetjew M."/>
            <person name="Finn R."/>
            <person name="Kale V."/>
            <person name="Holt S."/>
            <person name="Cochrane G."/>
            <person name="Meng A."/>
            <person name="Brown T."/>
            <person name="Cohen L."/>
        </authorList>
    </citation>
    <scope>NUCLEOTIDE SEQUENCE</scope>
    <source>
        <strain evidence="2">GSBS06</strain>
    </source>
</reference>
<dbReference type="Pfam" id="PF00650">
    <property type="entry name" value="CRAL_TRIO"/>
    <property type="match status" value="1"/>
</dbReference>
<proteinExistence type="predicted"/>
<dbReference type="AlphaFoldDB" id="A0A7S3V234"/>
<accession>A0A7S3V234</accession>
<dbReference type="PROSITE" id="PS50191">
    <property type="entry name" value="CRAL_TRIO"/>
    <property type="match status" value="1"/>
</dbReference>
<dbReference type="PANTHER" id="PTHR10174:SF208">
    <property type="entry name" value="CRAL-TRIO DOMAIN-CONTAINING PROTEIN DDB_G0278031"/>
    <property type="match status" value="1"/>
</dbReference>
<dbReference type="GO" id="GO:1902936">
    <property type="term" value="F:phosphatidylinositol bisphosphate binding"/>
    <property type="evidence" value="ECO:0007669"/>
    <property type="project" value="TreeGrafter"/>
</dbReference>
<dbReference type="CDD" id="cd00170">
    <property type="entry name" value="SEC14"/>
    <property type="match status" value="1"/>
</dbReference>
<evidence type="ECO:0000313" key="2">
    <source>
        <dbReference type="EMBL" id="CAE0446559.1"/>
    </source>
</evidence>
<dbReference type="EMBL" id="HBIN01021592">
    <property type="protein sequence ID" value="CAE0446559.1"/>
    <property type="molecule type" value="Transcribed_RNA"/>
</dbReference>
<dbReference type="SUPFAM" id="SSF52087">
    <property type="entry name" value="CRAL/TRIO domain"/>
    <property type="match status" value="1"/>
</dbReference>
<sequence length="312" mass="36210">MTTVLEETGALKTEKSCDQERESFSAYSLYRNARSLFQFGTFKETHCIQPDSTYNSDAAFENCILKQRILVENFKKRLKLETEFADVASLIADEFYIQCLRVRHWNLGHALETLKEFVRFRRSEQWPLQISKPVEQVLETNMQYLLPETDRHGRAVIVTNYSAIDLSTSMQIKDYQALSQFCLEQATAKNKLTQKNGVAIVLDFRNCSLQRLRQLMNIGDIRRGLNMLRVFPCKVKKCYIVNANRFMRGLLKSILLMAPKAIHSKVTFVSSSYDELRKDIPSSRLPSEYGGELEGSWKKTWWDSYCSCLETK</sequence>
<feature type="domain" description="CRAL-TRIO" evidence="1">
    <location>
        <begin position="133"/>
        <end position="297"/>
    </location>
</feature>
<organism evidence="2">
    <name type="scientific">Aplanochytrium stocchinoi</name>
    <dbReference type="NCBI Taxonomy" id="215587"/>
    <lineage>
        <taxon>Eukaryota</taxon>
        <taxon>Sar</taxon>
        <taxon>Stramenopiles</taxon>
        <taxon>Bigyra</taxon>
        <taxon>Labyrinthulomycetes</taxon>
        <taxon>Thraustochytrida</taxon>
        <taxon>Thraustochytriidae</taxon>
        <taxon>Aplanochytrium</taxon>
    </lineage>
</organism>
<dbReference type="GO" id="GO:0016020">
    <property type="term" value="C:membrane"/>
    <property type="evidence" value="ECO:0007669"/>
    <property type="project" value="TreeGrafter"/>
</dbReference>